<dbReference type="Gene3D" id="1.25.40.10">
    <property type="entry name" value="Tetratricopeptide repeat domain"/>
    <property type="match status" value="1"/>
</dbReference>
<accession>A0ABX1S109</accession>
<dbReference type="RefSeq" id="WP_169675400.1">
    <property type="nucleotide sequence ID" value="NZ_JABBHF010000009.1"/>
</dbReference>
<dbReference type="Proteomes" id="UP000746690">
    <property type="component" value="Unassembled WGS sequence"/>
</dbReference>
<dbReference type="SUPFAM" id="SSF81901">
    <property type="entry name" value="HCP-like"/>
    <property type="match status" value="1"/>
</dbReference>
<comment type="caution">
    <text evidence="1">The sequence shown here is derived from an EMBL/GenBank/DDBJ whole genome shotgun (WGS) entry which is preliminary data.</text>
</comment>
<sequence length="350" mass="40428">MICSEFRLTHATLHTINLTHNVMSQMLNTVKSYCKSSIPTRLEKFYLSEMENYSDSTIANLPGWDPVVQFELNFSETAFTGLQNNHEDWLASGSKKDNCEYIAFSTLADLEYRDELTDFLAIDIRQENCPVYYGDHETGEFINIHKTLDYFLEYLDDEDVNPMEQFGALYEKAQDAFSKSDHSLIVETLGAFFEKNQINPGIPGPYMKEIPEALNLLACAYDELEQPEKAMEYLDLACNGIFCRNAFLNRVKFNLISSKYDIAMEQCNQGLERFSDDYSKSFLNLYKGIIYGVYEKNNEALECFALMTGNVEKSDFEILTPVAAIYTHFTEIKDFEMVFNRTSKMIQEYE</sequence>
<name>A0ABX1S109_9FLAO</name>
<protein>
    <recommendedName>
        <fullName evidence="3">Knr4/Smi1-like domain-containing protein</fullName>
    </recommendedName>
</protein>
<dbReference type="EMBL" id="JABBHF010000009">
    <property type="protein sequence ID" value="NMH88925.1"/>
    <property type="molecule type" value="Genomic_DNA"/>
</dbReference>
<evidence type="ECO:0000313" key="1">
    <source>
        <dbReference type="EMBL" id="NMH88925.1"/>
    </source>
</evidence>
<gene>
    <name evidence="1" type="ORF">HHX25_15530</name>
</gene>
<organism evidence="1 2">
    <name type="scientific">Flavivirga algicola</name>
    <dbReference type="NCBI Taxonomy" id="2729136"/>
    <lineage>
        <taxon>Bacteria</taxon>
        <taxon>Pseudomonadati</taxon>
        <taxon>Bacteroidota</taxon>
        <taxon>Flavobacteriia</taxon>
        <taxon>Flavobacteriales</taxon>
        <taxon>Flavobacteriaceae</taxon>
        <taxon>Flavivirga</taxon>
    </lineage>
</organism>
<evidence type="ECO:0000313" key="2">
    <source>
        <dbReference type="Proteomes" id="UP000746690"/>
    </source>
</evidence>
<proteinExistence type="predicted"/>
<dbReference type="InterPro" id="IPR011990">
    <property type="entry name" value="TPR-like_helical_dom_sf"/>
</dbReference>
<evidence type="ECO:0008006" key="3">
    <source>
        <dbReference type="Google" id="ProtNLM"/>
    </source>
</evidence>
<reference evidence="1 2" key="1">
    <citation type="submission" date="2020-04" db="EMBL/GenBank/DDBJ databases">
        <title>A Flavivirga sp. nov.</title>
        <authorList>
            <person name="Sun X."/>
        </authorList>
    </citation>
    <scope>NUCLEOTIDE SEQUENCE [LARGE SCALE GENOMIC DNA]</scope>
    <source>
        <strain evidence="1 2">Y03</strain>
    </source>
</reference>
<keyword evidence="2" id="KW-1185">Reference proteome</keyword>